<sequence>MGKTRMLWASFASFALVAPAFAVEYYVRKNQDLNFSNPNSSSSPSSLRSGGFSWADLIDIIVS</sequence>
<dbReference type="EMBL" id="JABFOF010000009">
    <property type="protein sequence ID" value="KAG2380240.1"/>
    <property type="molecule type" value="Genomic_DNA"/>
</dbReference>
<dbReference type="Proteomes" id="UP000743370">
    <property type="component" value="Unassembled WGS sequence"/>
</dbReference>
<dbReference type="EMBL" id="KQ258501">
    <property type="protein sequence ID" value="KOM29481.1"/>
    <property type="molecule type" value="Genomic_DNA"/>
</dbReference>
<gene>
    <name evidence="2" type="ORF">HKW66_Vig0170190</name>
    <name evidence="3" type="ORF">LR48_Vigan707s001300</name>
</gene>
<dbReference type="AlphaFoldDB" id="A0A0L9TG91"/>
<keyword evidence="1" id="KW-0732">Signal</keyword>
<proteinExistence type="predicted"/>
<evidence type="ECO:0000313" key="4">
    <source>
        <dbReference type="Proteomes" id="UP000053144"/>
    </source>
</evidence>
<name>A0A0L9TG91_PHAAN</name>
<reference evidence="2 5" key="3">
    <citation type="submission" date="2020-05" db="EMBL/GenBank/DDBJ databases">
        <title>Vigna angularis (adzuki bean) Var. LongXiaoDou No. 4 denovo assembly.</title>
        <authorList>
            <person name="Xiang H."/>
        </authorList>
    </citation>
    <scope>NUCLEOTIDE SEQUENCE [LARGE SCALE GENOMIC DNA]</scope>
    <source>
        <tissue evidence="2">Leaf</tissue>
    </source>
</reference>
<reference evidence="3" key="2">
    <citation type="submission" date="2015-02" db="EMBL/GenBank/DDBJ databases">
        <authorList>
            <person name="Chooi Y.-H."/>
        </authorList>
    </citation>
    <scope>NUCLEOTIDE SEQUENCE</scope>
    <source>
        <tissue evidence="3">Seedling</tissue>
    </source>
</reference>
<feature type="chain" id="PRO_5040667401" evidence="1">
    <location>
        <begin position="23"/>
        <end position="63"/>
    </location>
</feature>
<feature type="signal peptide" evidence="1">
    <location>
        <begin position="1"/>
        <end position="22"/>
    </location>
</feature>
<evidence type="ECO:0000313" key="5">
    <source>
        <dbReference type="Proteomes" id="UP000743370"/>
    </source>
</evidence>
<organism evidence="3 4">
    <name type="scientific">Phaseolus angularis</name>
    <name type="common">Azuki bean</name>
    <name type="synonym">Vigna angularis</name>
    <dbReference type="NCBI Taxonomy" id="3914"/>
    <lineage>
        <taxon>Eukaryota</taxon>
        <taxon>Viridiplantae</taxon>
        <taxon>Streptophyta</taxon>
        <taxon>Embryophyta</taxon>
        <taxon>Tracheophyta</taxon>
        <taxon>Spermatophyta</taxon>
        <taxon>Magnoliopsida</taxon>
        <taxon>eudicotyledons</taxon>
        <taxon>Gunneridae</taxon>
        <taxon>Pentapetalae</taxon>
        <taxon>rosids</taxon>
        <taxon>fabids</taxon>
        <taxon>Fabales</taxon>
        <taxon>Fabaceae</taxon>
        <taxon>Papilionoideae</taxon>
        <taxon>50 kb inversion clade</taxon>
        <taxon>NPAAA clade</taxon>
        <taxon>indigoferoid/millettioid clade</taxon>
        <taxon>Phaseoleae</taxon>
        <taxon>Vigna</taxon>
    </lineage>
</organism>
<evidence type="ECO:0000313" key="3">
    <source>
        <dbReference type="EMBL" id="KOM29481.1"/>
    </source>
</evidence>
<dbReference type="Gramene" id="KOM29481">
    <property type="protein sequence ID" value="KOM29481"/>
    <property type="gene ID" value="LR48_Vigan707s001300"/>
</dbReference>
<reference evidence="4" key="1">
    <citation type="journal article" date="2015" name="Proc. Natl. Acad. Sci. U.S.A.">
        <title>Genome sequencing of adzuki bean (Vigna angularis) provides insight into high starch and low fat accumulation and domestication.</title>
        <authorList>
            <person name="Yang K."/>
            <person name="Tian Z."/>
            <person name="Chen C."/>
            <person name="Luo L."/>
            <person name="Zhao B."/>
            <person name="Wang Z."/>
            <person name="Yu L."/>
            <person name="Li Y."/>
            <person name="Sun Y."/>
            <person name="Li W."/>
            <person name="Chen Y."/>
            <person name="Li Y."/>
            <person name="Zhang Y."/>
            <person name="Ai D."/>
            <person name="Zhao J."/>
            <person name="Shang C."/>
            <person name="Ma Y."/>
            <person name="Wu B."/>
            <person name="Wang M."/>
            <person name="Gao L."/>
            <person name="Sun D."/>
            <person name="Zhang P."/>
            <person name="Guo F."/>
            <person name="Wang W."/>
            <person name="Li Y."/>
            <person name="Wang J."/>
            <person name="Varshney R.K."/>
            <person name="Wang J."/>
            <person name="Ling H.Q."/>
            <person name="Wan P."/>
        </authorList>
    </citation>
    <scope>NUCLEOTIDE SEQUENCE</scope>
    <source>
        <strain evidence="4">cv. Jingnong 6</strain>
    </source>
</reference>
<evidence type="ECO:0000313" key="2">
    <source>
        <dbReference type="EMBL" id="KAG2380240.1"/>
    </source>
</evidence>
<accession>A0A0L9TG91</accession>
<protein>
    <submittedName>
        <fullName evidence="3">Uncharacterized protein</fullName>
    </submittedName>
</protein>
<dbReference type="Proteomes" id="UP000053144">
    <property type="component" value="Unassembled WGS sequence"/>
</dbReference>
<evidence type="ECO:0000256" key="1">
    <source>
        <dbReference type="SAM" id="SignalP"/>
    </source>
</evidence>